<reference evidence="2 3" key="1">
    <citation type="journal article" date="2024" name="Insects">
        <title>An Improved Chromosome-Level Genome Assembly of the Firefly Pyrocoelia pectoralis.</title>
        <authorList>
            <person name="Fu X."/>
            <person name="Meyer-Rochow V.B."/>
            <person name="Ballantyne L."/>
            <person name="Zhu X."/>
        </authorList>
    </citation>
    <scope>NUCLEOTIDE SEQUENCE [LARGE SCALE GENOMIC DNA]</scope>
    <source>
        <strain evidence="2">XCY_ONT2</strain>
    </source>
</reference>
<dbReference type="InterPro" id="IPR033545">
    <property type="entry name" value="CEP89"/>
</dbReference>
<dbReference type="Proteomes" id="UP001329430">
    <property type="component" value="Chromosome 2"/>
</dbReference>
<gene>
    <name evidence="2" type="ORF">RI129_002672</name>
</gene>
<dbReference type="EMBL" id="JAVRBK010000002">
    <property type="protein sequence ID" value="KAK5647780.1"/>
    <property type="molecule type" value="Genomic_DNA"/>
</dbReference>
<dbReference type="GO" id="GO:0045202">
    <property type="term" value="C:synapse"/>
    <property type="evidence" value="ECO:0007669"/>
    <property type="project" value="GOC"/>
</dbReference>
<dbReference type="AlphaFoldDB" id="A0AAN7ZI33"/>
<accession>A0AAN7ZI33</accession>
<evidence type="ECO:0000313" key="2">
    <source>
        <dbReference type="EMBL" id="KAK5647780.1"/>
    </source>
</evidence>
<comment type="caution">
    <text evidence="2">The sequence shown here is derived from an EMBL/GenBank/DDBJ whole genome shotgun (WGS) entry which is preliminary data.</text>
</comment>
<keyword evidence="1" id="KW-0175">Coiled coil</keyword>
<evidence type="ECO:0000313" key="3">
    <source>
        <dbReference type="Proteomes" id="UP001329430"/>
    </source>
</evidence>
<feature type="coiled-coil region" evidence="1">
    <location>
        <begin position="376"/>
        <end position="410"/>
    </location>
</feature>
<dbReference type="PANTHER" id="PTHR36170">
    <property type="entry name" value="CENTROSOMAL PROTEIN OF 89 KDA"/>
    <property type="match status" value="1"/>
</dbReference>
<feature type="coiled-coil region" evidence="1">
    <location>
        <begin position="78"/>
        <end position="301"/>
    </location>
</feature>
<dbReference type="GO" id="GO:0005814">
    <property type="term" value="C:centriole"/>
    <property type="evidence" value="ECO:0007669"/>
    <property type="project" value="InterPro"/>
</dbReference>
<name>A0AAN7ZI33_9COLE</name>
<proteinExistence type="predicted"/>
<protein>
    <submittedName>
        <fullName evidence="2">Uncharacterized protein</fullName>
    </submittedName>
</protein>
<dbReference type="PANTHER" id="PTHR36170:SF1">
    <property type="entry name" value="CENTROSOMAL PROTEIN OF 89 KDA"/>
    <property type="match status" value="1"/>
</dbReference>
<dbReference type="GO" id="GO:0007005">
    <property type="term" value="P:mitochondrion organization"/>
    <property type="evidence" value="ECO:0007669"/>
    <property type="project" value="InterPro"/>
</dbReference>
<organism evidence="2 3">
    <name type="scientific">Pyrocoelia pectoralis</name>
    <dbReference type="NCBI Taxonomy" id="417401"/>
    <lineage>
        <taxon>Eukaryota</taxon>
        <taxon>Metazoa</taxon>
        <taxon>Ecdysozoa</taxon>
        <taxon>Arthropoda</taxon>
        <taxon>Hexapoda</taxon>
        <taxon>Insecta</taxon>
        <taxon>Pterygota</taxon>
        <taxon>Neoptera</taxon>
        <taxon>Endopterygota</taxon>
        <taxon>Coleoptera</taxon>
        <taxon>Polyphaga</taxon>
        <taxon>Elateriformia</taxon>
        <taxon>Elateroidea</taxon>
        <taxon>Lampyridae</taxon>
        <taxon>Lampyrinae</taxon>
        <taxon>Pyrocoelia</taxon>
    </lineage>
</organism>
<dbReference type="GO" id="GO:0097539">
    <property type="term" value="C:ciliary transition fiber"/>
    <property type="evidence" value="ECO:0007669"/>
    <property type="project" value="TreeGrafter"/>
</dbReference>
<dbReference type="GO" id="GO:0007268">
    <property type="term" value="P:chemical synaptic transmission"/>
    <property type="evidence" value="ECO:0007669"/>
    <property type="project" value="InterPro"/>
</dbReference>
<sequence>MLKNVVYRLNVQLERYQEKVRKYRISTKSIHSNQIAEVTNLELITNETISTLPENHKDHPHTPLSWGSVNSHTLGPLLDAYQESVDEKDEIIQNYELELSNFTGKLQTVIAENEALHKRLTEDDDCSAKLVIELDKVKSNLKNAKSENDLLIKKCALKQDKLQEVLQCYEQKVEQLRRDYSVVVEQYHKSRTEIAALKERNKTLIDSHDEFKNERKNYISLSMHNSSVNECKKWYEELKHQYEEEKVKMKENVGTLNNQVGDMSVTINNIKTDKEELENKLKASEKALKKLETKYLDLQHSFHEIQLSRSACRKQLHKSMNFAKDLVTEQESLLQALYHRQQENKAVKQLGSDIANRMDSLKNQLKTVQRDAWQELSTVEQRLQDQDSIIDEMKREHSEEVERLKEIIRQRDQSNLLLKGTSSSTQLPHYVLLKDKNKN</sequence>
<keyword evidence="3" id="KW-1185">Reference proteome</keyword>
<dbReference type="GO" id="GO:0060271">
    <property type="term" value="P:cilium assembly"/>
    <property type="evidence" value="ECO:0007669"/>
    <property type="project" value="InterPro"/>
</dbReference>
<evidence type="ECO:0000256" key="1">
    <source>
        <dbReference type="SAM" id="Coils"/>
    </source>
</evidence>